<dbReference type="AlphaFoldDB" id="A0AB34IV62"/>
<keyword evidence="2" id="KW-1185">Reference proteome</keyword>
<evidence type="ECO:0000313" key="1">
    <source>
        <dbReference type="EMBL" id="KAL1506883.1"/>
    </source>
</evidence>
<dbReference type="Proteomes" id="UP001515480">
    <property type="component" value="Unassembled WGS sequence"/>
</dbReference>
<organism evidence="1 2">
    <name type="scientific">Prymnesium parvum</name>
    <name type="common">Toxic golden alga</name>
    <dbReference type="NCBI Taxonomy" id="97485"/>
    <lineage>
        <taxon>Eukaryota</taxon>
        <taxon>Haptista</taxon>
        <taxon>Haptophyta</taxon>
        <taxon>Prymnesiophyceae</taxon>
        <taxon>Prymnesiales</taxon>
        <taxon>Prymnesiaceae</taxon>
        <taxon>Prymnesium</taxon>
    </lineage>
</organism>
<dbReference type="EMBL" id="JBGBPQ010000018">
    <property type="protein sequence ID" value="KAL1506883.1"/>
    <property type="molecule type" value="Genomic_DNA"/>
</dbReference>
<sequence>MRGPPLEEASFVVLRLEGRPYAARLQAVDREPSRLLAPSPGGAALREAALQEVAPVVRHRVSAACPEVARQDARLAEACQDAVLLAEACQDAVLLAEAFQDAVLLAGAFQDAVLLAGAFQDAVLQAEAFQDAVLQAEAFQDAELQAEAFQDEAPRAASRLEGERLDVELLELGASSSGEVDHHLAAYSFTTEAEHLLSQLAMLVSAANEIWRPPI</sequence>
<comment type="caution">
    <text evidence="1">The sequence shown here is derived from an EMBL/GenBank/DDBJ whole genome shotgun (WGS) entry which is preliminary data.</text>
</comment>
<evidence type="ECO:0000313" key="2">
    <source>
        <dbReference type="Proteomes" id="UP001515480"/>
    </source>
</evidence>
<name>A0AB34IV62_PRYPA</name>
<proteinExistence type="predicted"/>
<gene>
    <name evidence="1" type="ORF">AB1Y20_007748</name>
</gene>
<accession>A0AB34IV62</accession>
<reference evidence="1 2" key="1">
    <citation type="journal article" date="2024" name="Science">
        <title>Giant polyketide synthase enzymes in the biosynthesis of giant marine polyether toxins.</title>
        <authorList>
            <person name="Fallon T.R."/>
            <person name="Shende V.V."/>
            <person name="Wierzbicki I.H."/>
            <person name="Pendleton A.L."/>
            <person name="Watervoot N.F."/>
            <person name="Auber R.P."/>
            <person name="Gonzalez D.J."/>
            <person name="Wisecaver J.H."/>
            <person name="Moore B.S."/>
        </authorList>
    </citation>
    <scope>NUCLEOTIDE SEQUENCE [LARGE SCALE GENOMIC DNA]</scope>
    <source>
        <strain evidence="1 2">12B1</strain>
    </source>
</reference>
<protein>
    <submittedName>
        <fullName evidence="1">Uncharacterized protein</fullName>
    </submittedName>
</protein>